<dbReference type="EMBL" id="CP001575">
    <property type="protein sequence ID" value="ACO69270.1"/>
    <property type="molecule type" value="Genomic_DNA"/>
</dbReference>
<evidence type="ECO:0000313" key="2">
    <source>
        <dbReference type="EMBL" id="ACO69270.1"/>
    </source>
</evidence>
<dbReference type="InterPro" id="IPR017956">
    <property type="entry name" value="AT_hook_DNA-bd_motif"/>
</dbReference>
<feature type="region of interest" description="Disordered" evidence="1">
    <location>
        <begin position="509"/>
        <end position="569"/>
    </location>
</feature>
<feature type="compositionally biased region" description="Basic and acidic residues" evidence="1">
    <location>
        <begin position="210"/>
        <end position="224"/>
    </location>
</feature>
<protein>
    <submittedName>
        <fullName evidence="2">Uncharacterized protein</fullName>
    </submittedName>
</protein>
<dbReference type="Pfam" id="PF01344">
    <property type="entry name" value="Kelch_1"/>
    <property type="match status" value="1"/>
</dbReference>
<feature type="region of interest" description="Disordered" evidence="1">
    <location>
        <begin position="1235"/>
        <end position="1448"/>
    </location>
</feature>
<feature type="region of interest" description="Disordered" evidence="1">
    <location>
        <begin position="208"/>
        <end position="299"/>
    </location>
</feature>
<dbReference type="InterPro" id="IPR006652">
    <property type="entry name" value="Kelch_1"/>
</dbReference>
<feature type="compositionally biased region" description="Basic and acidic residues" evidence="1">
    <location>
        <begin position="812"/>
        <end position="838"/>
    </location>
</feature>
<feature type="region of interest" description="Disordered" evidence="1">
    <location>
        <begin position="77"/>
        <end position="96"/>
    </location>
</feature>
<feature type="region of interest" description="Disordered" evidence="1">
    <location>
        <begin position="1"/>
        <end position="29"/>
    </location>
</feature>
<feature type="compositionally biased region" description="Acidic residues" evidence="1">
    <location>
        <begin position="1539"/>
        <end position="1555"/>
    </location>
</feature>
<dbReference type="PANTHER" id="PTHR23244:SF493">
    <property type="entry name" value="GALACTOSE OXIDASE, CENTRAL DOMAIN FAMILY PROTEIN"/>
    <property type="match status" value="1"/>
</dbReference>
<feature type="compositionally biased region" description="Low complexity" evidence="1">
    <location>
        <begin position="1399"/>
        <end position="1418"/>
    </location>
</feature>
<dbReference type="GeneID" id="8245646"/>
<dbReference type="PANTHER" id="PTHR23244">
    <property type="entry name" value="KELCH REPEAT DOMAIN"/>
    <property type="match status" value="1"/>
</dbReference>
<feature type="compositionally biased region" description="Acidic residues" evidence="1">
    <location>
        <begin position="867"/>
        <end position="878"/>
    </location>
</feature>
<feature type="region of interest" description="Disordered" evidence="1">
    <location>
        <begin position="618"/>
        <end position="643"/>
    </location>
</feature>
<name>C1FGJ4_MICCC</name>
<feature type="region of interest" description="Disordered" evidence="1">
    <location>
        <begin position="665"/>
        <end position="922"/>
    </location>
</feature>
<dbReference type="InterPro" id="IPR015915">
    <property type="entry name" value="Kelch-typ_b-propeller"/>
</dbReference>
<reference evidence="2 3" key="1">
    <citation type="journal article" date="2009" name="Science">
        <title>Green evolution and dynamic adaptations revealed by genomes of the marine picoeukaryotes Micromonas.</title>
        <authorList>
            <person name="Worden A.Z."/>
            <person name="Lee J.H."/>
            <person name="Mock T."/>
            <person name="Rouze P."/>
            <person name="Simmons M.P."/>
            <person name="Aerts A.L."/>
            <person name="Allen A.E."/>
            <person name="Cuvelier M.L."/>
            <person name="Derelle E."/>
            <person name="Everett M.V."/>
            <person name="Foulon E."/>
            <person name="Grimwood J."/>
            <person name="Gundlach H."/>
            <person name="Henrissat B."/>
            <person name="Napoli C."/>
            <person name="McDonald S.M."/>
            <person name="Parker M.S."/>
            <person name="Rombauts S."/>
            <person name="Salamov A."/>
            <person name="Von Dassow P."/>
            <person name="Badger J.H."/>
            <person name="Coutinho P.M."/>
            <person name="Demir E."/>
            <person name="Dubchak I."/>
            <person name="Gentemann C."/>
            <person name="Eikrem W."/>
            <person name="Gready J.E."/>
            <person name="John U."/>
            <person name="Lanier W."/>
            <person name="Lindquist E.A."/>
            <person name="Lucas S."/>
            <person name="Mayer K.F."/>
            <person name="Moreau H."/>
            <person name="Not F."/>
            <person name="Otillar R."/>
            <person name="Panaud O."/>
            <person name="Pangilinan J."/>
            <person name="Paulsen I."/>
            <person name="Piegu B."/>
            <person name="Poliakov A."/>
            <person name="Robbens S."/>
            <person name="Schmutz J."/>
            <person name="Toulza E."/>
            <person name="Wyss T."/>
            <person name="Zelensky A."/>
            <person name="Zhou K."/>
            <person name="Armbrust E.V."/>
            <person name="Bhattacharya D."/>
            <person name="Goodenough U.W."/>
            <person name="Van de Peer Y."/>
            <person name="Grigoriev I.V."/>
        </authorList>
    </citation>
    <scope>NUCLEOTIDE SEQUENCE [LARGE SCALE GENOMIC DNA]</scope>
    <source>
        <strain evidence="3">RCC299 / NOUM17</strain>
    </source>
</reference>
<dbReference type="InterPro" id="IPR011043">
    <property type="entry name" value="Gal_Oxase/kelch_b-propeller"/>
</dbReference>
<feature type="compositionally biased region" description="Low complexity" evidence="1">
    <location>
        <begin position="1430"/>
        <end position="1440"/>
    </location>
</feature>
<feature type="compositionally biased region" description="Basic and acidic residues" evidence="1">
    <location>
        <begin position="1269"/>
        <end position="1281"/>
    </location>
</feature>
<feature type="compositionally biased region" description="Basic and acidic residues" evidence="1">
    <location>
        <begin position="509"/>
        <end position="518"/>
    </location>
</feature>
<feature type="region of interest" description="Disordered" evidence="1">
    <location>
        <begin position="1486"/>
        <end position="1589"/>
    </location>
</feature>
<feature type="compositionally biased region" description="Basic and acidic residues" evidence="1">
    <location>
        <begin position="846"/>
        <end position="855"/>
    </location>
</feature>
<dbReference type="RefSeq" id="XP_002508012.1">
    <property type="nucleotide sequence ID" value="XM_002507966.1"/>
</dbReference>
<feature type="compositionally biased region" description="Gly residues" evidence="1">
    <location>
        <begin position="741"/>
        <end position="762"/>
    </location>
</feature>
<feature type="compositionally biased region" description="Basic and acidic residues" evidence="1">
    <location>
        <begin position="1347"/>
        <end position="1367"/>
    </location>
</feature>
<gene>
    <name evidence="2" type="ORF">MICPUN_105968</name>
</gene>
<dbReference type="Gene3D" id="2.120.10.80">
    <property type="entry name" value="Kelch-type beta propeller"/>
    <property type="match status" value="2"/>
</dbReference>
<keyword evidence="3" id="KW-1185">Reference proteome</keyword>
<dbReference type="InParanoid" id="C1FGJ4"/>
<dbReference type="SMART" id="SM00384">
    <property type="entry name" value="AT_hook"/>
    <property type="match status" value="6"/>
</dbReference>
<feature type="compositionally biased region" description="Pro residues" evidence="1">
    <location>
        <begin position="525"/>
        <end position="534"/>
    </location>
</feature>
<sequence>MRVPVSGGAVESGVRPEESNPWGRGSSGSYAARWGACAWPLRKEDPGSRSEEAVCVWGGAPCADEREILLLPVDPNGKRRRIQSTGEHPRARESAGVAAVKRGASVAHVVYGGFAQDAAAASATSDPPGAEGEPLGDAFLIDGNMRWRALVPFGGVAPPPRGGHALVPIASNKAFVFGGRGSDGAHLGDAWILELHSTASVAAGWSGKNVDARWEQSPVRDRDAPAPQPREAAGAAYVAPSKSAGENARWTSIGNMVRQLDPKSRTPGGTPSAPPSAPPSGDGDGDDAGDGDKGDKSYGGKRGEVWIFGGCDESGVLDDVWRYDVDTCAWHPTRRPTGTTKRGQAGGGRGVSKAAAAAGAEKKNVAWPPGRFGHAVVVVPARELDPTAAARLHVADESPCAVIHGGCGAGGEVLNDVWAFSFERERWTRLSGDSPETSGEFDRAREVSRGSKWTDAPGRCAHGCVYVAGALRLFGGIASGTQLASVHESVNVYLSATAAERARDRGAVFSKSGDKPLADAENPALSPPDPPPPAAARGRTLAGLDPPPADTLNASLDINTEDGGDQGARLTALKGLRWIDGESGRKKRKEETPASPPAGADVDTGADVAADVAADVDAEAEAADAKTPSPDASTDFEFGGEGDVDVGVDKYRDEIGAAMAHIAATGRLKSSKRRAPPHSEEGSPIAKPTTSARTEDLPPTVIKPRRNRALGTGDVEVPAAVAEEEESPDSALPEEAALGPSRGGRGGGRGAGGRGGRAGGRGGRGRGRGAKPAGDAPVPEAHWLAPDAVKPIAAPGVRVVSEGSMSDEDSRDSENKDDKGDGDSENARALEKAREAEAKAAAAAERAARLKEEAARAAAEAAAAAAGDDDDDDDDEDDFRVVQKGSGTEPPVHLDDTHVNGSRGSKGKHRWSAVSVGPTPPSLKGRFQEAGAAWASAGLEVIKDTPPVSDQGHPTGVGAGKTPEEKVAEAEDDQELNTHAYDLFCVWRRMSRDDEESDDAITAAWDAMDPELKLHFFEQARIARSGGEADVDVTLHVVRKELESTADPDTDEAARAAALAAGKTPHTATRVLRFDAEHEGPGTEGEDGGIDEAGLAAAIMDVDHSRKALATPEEDRQRLEDDAERPPAVSNAQTKPQRTGLGVDVDGSLLGKKFEDGEITGGFEAGYFLSCVVDGVRCRGVLFSPVLALQKCAGDGTPVVVLPSYCDPGRMVYDGALQSVVFADDEGRTKEVWGKDYVNPQHPGDKTVKGRAAQVVDGGKQPHPAPPGADERERKRDREGVGDLADGGVGAEGRVKRSAKESADGSAPSAPAPAPVAASPAEPAPEPGSRQPEKRGRGRPKGSKNKTPGEKAEKAKVAKTPREKHAADGAPTKRGPGRPPKISQPTPPKPDEGANALVDPLSPDAAAPSAPSAPAPADTGGKRPRGRPKGSGAKGKAPGAKRARLTDGALQNVLNLTAGVVEDIGAVVGDLSSDDDDDVPIAAMVPSATKSAASPAVPTVPTVDGVPVKRPRGRPKGYRPSLMKKKPPPPPAPASPLEAQDDEVDFEVDGDDDDEPILRPSGTLDDVVERTPVKRKPGRPKQSRAKGSLDHFASSEATRQFAMAQDAFDAKTGELASIRDDPEAVKARASDGALVLVTRVAGYVRSWAIPLAEAEEIVRTGDRPTVPELCGVRLAVRRDNPGECENPFAGYLMAQPHTGLPPAQYMHGHQKKLADVVDLPSVGPITVVRRDLGSFGAPDMQALYALMHEIVDAYGDKGKAGDESARARMCVSEFQIYRALRPTGLDTQDVHPPPHLLRPRVRLKGLKSAPALNGLCGYRDAYDDVKRRWHVYLDGKTGLDKPLGIRAENLEIFSDKIEACAKTCANAVEDLLVAGRRRCEREGKEWISEEEVSWAAFSGVFPAVPPPQ</sequence>
<feature type="compositionally biased region" description="Low complexity" evidence="1">
    <location>
        <begin position="1495"/>
        <end position="1508"/>
    </location>
</feature>
<feature type="compositionally biased region" description="Basic and acidic residues" evidence="1">
    <location>
        <begin position="581"/>
        <end position="592"/>
    </location>
</feature>
<dbReference type="OMA" id="CADEREI"/>
<dbReference type="SUPFAM" id="SSF50965">
    <property type="entry name" value="Galactose oxidase, central domain"/>
    <property type="match status" value="1"/>
</dbReference>
<feature type="compositionally biased region" description="Basic and acidic residues" evidence="1">
    <location>
        <begin position="290"/>
        <end position="299"/>
    </location>
</feature>
<dbReference type="STRING" id="296587.C1FGJ4"/>
<dbReference type="Proteomes" id="UP000002009">
    <property type="component" value="Chromosome 8"/>
</dbReference>
<organism evidence="2 3">
    <name type="scientific">Micromonas commoda (strain RCC299 / NOUM17 / CCMP2709)</name>
    <name type="common">Picoplanktonic green alga</name>
    <dbReference type="NCBI Taxonomy" id="296587"/>
    <lineage>
        <taxon>Eukaryota</taxon>
        <taxon>Viridiplantae</taxon>
        <taxon>Chlorophyta</taxon>
        <taxon>Mamiellophyceae</taxon>
        <taxon>Mamiellales</taxon>
        <taxon>Mamiellaceae</taxon>
        <taxon>Micromonas</taxon>
    </lineage>
</organism>
<feature type="compositionally biased region" description="Basic residues" evidence="1">
    <location>
        <begin position="1573"/>
        <end position="1584"/>
    </location>
</feature>
<feature type="compositionally biased region" description="Basic and acidic residues" evidence="1">
    <location>
        <begin position="1293"/>
        <end position="1303"/>
    </location>
</feature>
<feature type="compositionally biased region" description="Low complexity" evidence="1">
    <location>
        <begin position="856"/>
        <end position="866"/>
    </location>
</feature>
<dbReference type="GO" id="GO:0003677">
    <property type="term" value="F:DNA binding"/>
    <property type="evidence" value="ECO:0007669"/>
    <property type="project" value="InterPro"/>
</dbReference>
<dbReference type="PRINTS" id="PR00929">
    <property type="entry name" value="ATHOOK"/>
</dbReference>
<feature type="region of interest" description="Disordered" evidence="1">
    <location>
        <begin position="1108"/>
        <end position="1142"/>
    </location>
</feature>
<dbReference type="KEGG" id="mis:MICPUN_105968"/>
<evidence type="ECO:0000313" key="3">
    <source>
        <dbReference type="Proteomes" id="UP000002009"/>
    </source>
</evidence>
<feature type="compositionally biased region" description="Basic residues" evidence="1">
    <location>
        <begin position="1509"/>
        <end position="1527"/>
    </location>
</feature>
<proteinExistence type="predicted"/>
<accession>C1FGJ4</accession>
<evidence type="ECO:0000256" key="1">
    <source>
        <dbReference type="SAM" id="MobiDB-lite"/>
    </source>
</evidence>
<feature type="region of interest" description="Disordered" evidence="1">
    <location>
        <begin position="581"/>
        <end position="606"/>
    </location>
</feature>
<dbReference type="OrthoDB" id="10251809at2759"/>